<reference evidence="2" key="1">
    <citation type="submission" date="2020-03" db="EMBL/GenBank/DDBJ databases">
        <authorList>
            <person name="Weist P."/>
        </authorList>
    </citation>
    <scope>NUCLEOTIDE SEQUENCE</scope>
</reference>
<feature type="region of interest" description="Disordered" evidence="1">
    <location>
        <begin position="196"/>
        <end position="216"/>
    </location>
</feature>
<dbReference type="Proteomes" id="UP001153269">
    <property type="component" value="Unassembled WGS sequence"/>
</dbReference>
<dbReference type="EMBL" id="CADEAL010000546">
    <property type="protein sequence ID" value="CAB1421783.1"/>
    <property type="molecule type" value="Genomic_DNA"/>
</dbReference>
<keyword evidence="3" id="KW-1185">Reference proteome</keyword>
<protein>
    <submittedName>
        <fullName evidence="2">Uncharacterized protein</fullName>
    </submittedName>
</protein>
<evidence type="ECO:0000313" key="2">
    <source>
        <dbReference type="EMBL" id="CAB1421783.1"/>
    </source>
</evidence>
<name>A0A9N7U1V4_PLEPL</name>
<gene>
    <name evidence="2" type="ORF">PLEPLA_LOCUS9671</name>
</gene>
<proteinExistence type="predicted"/>
<accession>A0A9N7U1V4</accession>
<sequence>METETETRPGHVLPQCLHHLDTEKCNLNQIKVCAEDKSWEPGLIDTVTIILEEAGDEERGERARASEGHTMSSPSLSLHVCLALIEAHSIVLLVSADPTWFTPEFTHLLEVKVVFEDGGRRFKNESVPFQPRVVTPGSSQAQMVQPVWNLTGGTHHAPGESSGLLAAKRGVMCSSCPPGVCLLCAAEQVAVLRKQLPAERQKNQNSKAAEDKSTKS</sequence>
<comment type="caution">
    <text evidence="2">The sequence shown here is derived from an EMBL/GenBank/DDBJ whole genome shotgun (WGS) entry which is preliminary data.</text>
</comment>
<evidence type="ECO:0000256" key="1">
    <source>
        <dbReference type="SAM" id="MobiDB-lite"/>
    </source>
</evidence>
<dbReference type="AlphaFoldDB" id="A0A9N7U1V4"/>
<evidence type="ECO:0000313" key="3">
    <source>
        <dbReference type="Proteomes" id="UP001153269"/>
    </source>
</evidence>
<organism evidence="2 3">
    <name type="scientific">Pleuronectes platessa</name>
    <name type="common">European plaice</name>
    <dbReference type="NCBI Taxonomy" id="8262"/>
    <lineage>
        <taxon>Eukaryota</taxon>
        <taxon>Metazoa</taxon>
        <taxon>Chordata</taxon>
        <taxon>Craniata</taxon>
        <taxon>Vertebrata</taxon>
        <taxon>Euteleostomi</taxon>
        <taxon>Actinopterygii</taxon>
        <taxon>Neopterygii</taxon>
        <taxon>Teleostei</taxon>
        <taxon>Neoteleostei</taxon>
        <taxon>Acanthomorphata</taxon>
        <taxon>Carangaria</taxon>
        <taxon>Pleuronectiformes</taxon>
        <taxon>Pleuronectoidei</taxon>
        <taxon>Pleuronectidae</taxon>
        <taxon>Pleuronectes</taxon>
    </lineage>
</organism>